<evidence type="ECO:0000256" key="3">
    <source>
        <dbReference type="ARBA" id="ARBA00022448"/>
    </source>
</evidence>
<reference evidence="10" key="3">
    <citation type="submission" date="2014-09" db="EMBL/GenBank/DDBJ databases">
        <authorList>
            <person name="Magalhaes I.L.F."/>
            <person name="Oliveira U."/>
            <person name="Santos F.R."/>
            <person name="Vidigal T.H.D.A."/>
            <person name="Brescovit A.D."/>
            <person name="Santos A.J."/>
        </authorList>
    </citation>
    <scope>NUCLEOTIDE SEQUENCE</scope>
</reference>
<dbReference type="InterPro" id="IPR029012">
    <property type="entry name" value="Helix_hairpin_bin_sf"/>
</dbReference>
<accession>A0A0A9XGB9</accession>
<evidence type="ECO:0000256" key="2">
    <source>
        <dbReference type="ARBA" id="ARBA00007617"/>
    </source>
</evidence>
<dbReference type="EMBL" id="GBHO01023822">
    <property type="protein sequence ID" value="JAG19782.1"/>
    <property type="molecule type" value="Transcribed_RNA"/>
</dbReference>
<reference evidence="11" key="4">
    <citation type="journal article" date="2016" name="Gigascience">
        <title>De novo construction of an expanded transcriptome assembly for the western tarnished plant bug, Lygus hesperus.</title>
        <authorList>
            <person name="Tassone E.E."/>
            <person name="Geib S.M."/>
            <person name="Hall B."/>
            <person name="Fabrick J.A."/>
            <person name="Brent C.S."/>
            <person name="Hull J.J."/>
        </authorList>
    </citation>
    <scope>NUCLEOTIDE SEQUENCE</scope>
</reference>
<organism evidence="9">
    <name type="scientific">Lygus hesperus</name>
    <name type="common">Western plant bug</name>
    <dbReference type="NCBI Taxonomy" id="30085"/>
    <lineage>
        <taxon>Eukaryota</taxon>
        <taxon>Metazoa</taxon>
        <taxon>Ecdysozoa</taxon>
        <taxon>Arthropoda</taxon>
        <taxon>Hexapoda</taxon>
        <taxon>Insecta</taxon>
        <taxon>Pterygota</taxon>
        <taxon>Neoptera</taxon>
        <taxon>Paraneoptera</taxon>
        <taxon>Hemiptera</taxon>
        <taxon>Heteroptera</taxon>
        <taxon>Panheteroptera</taxon>
        <taxon>Cimicomorpha</taxon>
        <taxon>Miridae</taxon>
        <taxon>Mirini</taxon>
        <taxon>Lygus</taxon>
    </lineage>
</organism>
<evidence type="ECO:0000259" key="8">
    <source>
        <dbReference type="PROSITE" id="PS51314"/>
    </source>
</evidence>
<reference evidence="9" key="2">
    <citation type="submission" date="2014-07" db="EMBL/GenBank/DDBJ databases">
        <authorList>
            <person name="Hull J."/>
        </authorList>
    </citation>
    <scope>NUCLEOTIDE SEQUENCE</scope>
</reference>
<dbReference type="EMBL" id="GDHC01003265">
    <property type="protein sequence ID" value="JAQ15364.1"/>
    <property type="molecule type" value="Transcribed_RNA"/>
</dbReference>
<dbReference type="PROSITE" id="PS51314">
    <property type="entry name" value="VPS37_C"/>
    <property type="match status" value="1"/>
</dbReference>
<dbReference type="GO" id="GO:0006623">
    <property type="term" value="P:protein targeting to vacuole"/>
    <property type="evidence" value="ECO:0007669"/>
    <property type="project" value="TreeGrafter"/>
</dbReference>
<keyword evidence="3 7" id="KW-0813">Transport</keyword>
<dbReference type="GO" id="GO:0043162">
    <property type="term" value="P:ubiquitin-dependent protein catabolic process via the multivesicular body sorting pathway"/>
    <property type="evidence" value="ECO:0007669"/>
    <property type="project" value="TreeGrafter"/>
</dbReference>
<dbReference type="Gene3D" id="1.10.287.660">
    <property type="entry name" value="Helix hairpin bin"/>
    <property type="match status" value="1"/>
</dbReference>
<dbReference type="GO" id="GO:0000813">
    <property type="term" value="C:ESCRT I complex"/>
    <property type="evidence" value="ECO:0007669"/>
    <property type="project" value="TreeGrafter"/>
</dbReference>
<proteinExistence type="inferred from homology"/>
<dbReference type="SUPFAM" id="SSF140111">
    <property type="entry name" value="Endosomal sorting complex assembly domain"/>
    <property type="match status" value="1"/>
</dbReference>
<dbReference type="InterPro" id="IPR009851">
    <property type="entry name" value="Mod_r"/>
</dbReference>
<evidence type="ECO:0000313" key="11">
    <source>
        <dbReference type="EMBL" id="JAQ11868.1"/>
    </source>
</evidence>
<comment type="subcellular location">
    <subcellularLocation>
        <location evidence="1">Late endosome membrane</location>
        <topology evidence="1">Peripheral membrane protein</topology>
    </subcellularLocation>
</comment>
<evidence type="ECO:0000256" key="1">
    <source>
        <dbReference type="ARBA" id="ARBA00004633"/>
    </source>
</evidence>
<dbReference type="Pfam" id="PF07200">
    <property type="entry name" value="Mod_r"/>
    <property type="match status" value="1"/>
</dbReference>
<keyword evidence="5 7" id="KW-0653">Protein transport</keyword>
<evidence type="ECO:0000256" key="4">
    <source>
        <dbReference type="ARBA" id="ARBA00022753"/>
    </source>
</evidence>
<reference evidence="9" key="1">
    <citation type="journal article" date="2014" name="PLoS ONE">
        <title>Transcriptome-Based Identification of ABC Transporters in the Western Tarnished Plant Bug Lygus hesperus.</title>
        <authorList>
            <person name="Hull J.J."/>
            <person name="Chaney K."/>
            <person name="Geib S.M."/>
            <person name="Fabrick J.A."/>
            <person name="Brent C.S."/>
            <person name="Walsh D."/>
            <person name="Lavine L.C."/>
        </authorList>
    </citation>
    <scope>NUCLEOTIDE SEQUENCE</scope>
</reference>
<evidence type="ECO:0000313" key="10">
    <source>
        <dbReference type="EMBL" id="JAG54650.1"/>
    </source>
</evidence>
<sequence length="208" mass="23926">MDNNYYQLSGVSGAQYPAYSQPDPLERELITSYDEAMKKGFDALKKMSINELRALNENPDRLSSFLKESFVAQPMVATMINCREKVKNEADANLKFGPDLDEARQNVQQKYEELQELQSSYKDGNKVYLQLCQKFNPQNIAQGLLDSVGKIDEESEKIAETFLSGEKDLDGFLDEYIRHRTLSHAQKTKHEKLTNQLEKLHQANYFQS</sequence>
<evidence type="ECO:0000256" key="7">
    <source>
        <dbReference type="PROSITE-ProRule" id="PRU00646"/>
    </source>
</evidence>
<comment type="function">
    <text evidence="6">Component of the ESCRT-I complex, a regulator of vesicular trafficking process. Required for the sorting of endocytic ubiquitinated cargos into multivesicular bodies. May be involved in cell growth and differentiation.</text>
</comment>
<feature type="domain" description="VPS37 C-terminal" evidence="8">
    <location>
        <begin position="118"/>
        <end position="207"/>
    </location>
</feature>
<dbReference type="AlphaFoldDB" id="A0A0A9XGB9"/>
<dbReference type="InterPro" id="IPR037202">
    <property type="entry name" value="ESCRT_assembly_dom"/>
</dbReference>
<evidence type="ECO:0000313" key="12">
    <source>
        <dbReference type="EMBL" id="JAQ15364.1"/>
    </source>
</evidence>
<comment type="similarity">
    <text evidence="2">Belongs to the VPS37 family.</text>
</comment>
<dbReference type="PANTHER" id="PTHR13678">
    <property type="entry name" value="VACUOLAR PROTEIN SORTING-ASSOCIATED PROTEIN 37"/>
    <property type="match status" value="1"/>
</dbReference>
<keyword evidence="4" id="KW-0967">Endosome</keyword>
<dbReference type="EMBL" id="GBRD01011174">
    <property type="protein sequence ID" value="JAG54650.1"/>
    <property type="molecule type" value="Transcribed_RNA"/>
</dbReference>
<dbReference type="GO" id="GO:0031902">
    <property type="term" value="C:late endosome membrane"/>
    <property type="evidence" value="ECO:0007669"/>
    <property type="project" value="UniProtKB-SubCell"/>
</dbReference>
<evidence type="ECO:0000256" key="6">
    <source>
        <dbReference type="ARBA" id="ARBA00025010"/>
    </source>
</evidence>
<dbReference type="PANTHER" id="PTHR13678:SF25">
    <property type="entry name" value="EG:115C2.5 PROTEIN"/>
    <property type="match status" value="1"/>
</dbReference>
<name>A0A0A9XGB9_LYGHE</name>
<dbReference type="EMBL" id="GDHC01006761">
    <property type="protein sequence ID" value="JAQ11868.1"/>
    <property type="molecule type" value="Transcribed_RNA"/>
</dbReference>
<evidence type="ECO:0000313" key="9">
    <source>
        <dbReference type="EMBL" id="JAG19782.1"/>
    </source>
</evidence>
<evidence type="ECO:0000256" key="5">
    <source>
        <dbReference type="ARBA" id="ARBA00022927"/>
    </source>
</evidence>
<gene>
    <name evidence="9" type="primary">VPS37A</name>
    <name evidence="11" type="synonym">VPS37A_0</name>
    <name evidence="12" type="synonym">VPS37A_3</name>
    <name evidence="9" type="ORF">CM83_82660</name>
    <name evidence="11" type="ORF">g.46437</name>
    <name evidence="12" type="ORF">g.46445</name>
</gene>
<dbReference type="GO" id="GO:0006612">
    <property type="term" value="P:protein targeting to membrane"/>
    <property type="evidence" value="ECO:0007669"/>
    <property type="project" value="TreeGrafter"/>
</dbReference>
<protein>
    <submittedName>
        <fullName evidence="9">Vacuolar protein sorting-associated protein 37A</fullName>
    </submittedName>
</protein>